<comment type="caution">
    <text evidence="4">The sequence shown here is derived from an EMBL/GenBank/DDBJ whole genome shotgun (WGS) entry which is preliminary data.</text>
</comment>
<dbReference type="InterPro" id="IPR050463">
    <property type="entry name" value="Gfo/Idh/MocA_oxidrdct_glycsds"/>
</dbReference>
<dbReference type="RefSeq" id="WP_192754343.1">
    <property type="nucleotide sequence ID" value="NZ_BAABJL010000042.1"/>
</dbReference>
<dbReference type="GO" id="GO:0000166">
    <property type="term" value="F:nucleotide binding"/>
    <property type="evidence" value="ECO:0007669"/>
    <property type="project" value="InterPro"/>
</dbReference>
<dbReference type="Gene3D" id="3.40.50.720">
    <property type="entry name" value="NAD(P)-binding Rossmann-like Domain"/>
    <property type="match status" value="1"/>
</dbReference>
<dbReference type="Pfam" id="PF22725">
    <property type="entry name" value="GFO_IDH_MocA_C3"/>
    <property type="match status" value="1"/>
</dbReference>
<dbReference type="AlphaFoldDB" id="A0A927RDI6"/>
<sequence length="341" mass="36135">MAEQPVGVAVIGAGVMGTAHAGAVAADPRARLVGVASVPVDAARALAARHRAPVATDDYTRLLTREDVALVIVATPDHLHTEIAVAAAEAGKALLVEKPLATNLADADRVIAAVERAGVTAMTSFNHRWIPSYAEAKAHIAAGAIGRPRLAYARKNDRIHVPTQMLTWAERTTPAWFLSSHDIDLVCWFLGDDTAVETFATGVRGVLDAQGIQTPDAIQAQVRFASGAVATFESCWIYPDTYPTMTDSFIEVVGEHGVVHLDRKDDQLEIATPTEFRYPRTSIMPVLHGVQAGALALAVGHVVGCVVDDTEPLVPLAHSRHVTAILDAIHRSLDSGGSVAV</sequence>
<dbReference type="PANTHER" id="PTHR43818">
    <property type="entry name" value="BCDNA.GH03377"/>
    <property type="match status" value="1"/>
</dbReference>
<dbReference type="Gene3D" id="3.30.360.10">
    <property type="entry name" value="Dihydrodipicolinate Reductase, domain 2"/>
    <property type="match status" value="1"/>
</dbReference>
<proteinExistence type="predicted"/>
<evidence type="ECO:0000313" key="4">
    <source>
        <dbReference type="EMBL" id="MBE1611074.1"/>
    </source>
</evidence>
<accession>A0A927RDI6</accession>
<feature type="domain" description="GFO/IDH/MocA-like oxidoreductase" evidence="3">
    <location>
        <begin position="133"/>
        <end position="259"/>
    </location>
</feature>
<gene>
    <name evidence="4" type="ORF">HEB94_007922</name>
</gene>
<name>A0A927RDI6_9ACTN</name>
<dbReference type="InterPro" id="IPR000683">
    <property type="entry name" value="Gfo/Idh/MocA-like_OxRdtase_N"/>
</dbReference>
<evidence type="ECO:0000259" key="3">
    <source>
        <dbReference type="Pfam" id="PF22725"/>
    </source>
</evidence>
<dbReference type="InterPro" id="IPR055170">
    <property type="entry name" value="GFO_IDH_MocA-like_dom"/>
</dbReference>
<dbReference type="PANTHER" id="PTHR43818:SF11">
    <property type="entry name" value="BCDNA.GH03377"/>
    <property type="match status" value="1"/>
</dbReference>
<feature type="domain" description="Gfo/Idh/MocA-like oxidoreductase N-terminal" evidence="2">
    <location>
        <begin position="7"/>
        <end position="123"/>
    </location>
</feature>
<dbReference type="SUPFAM" id="SSF55347">
    <property type="entry name" value="Glyceraldehyde-3-phosphate dehydrogenase-like, C-terminal domain"/>
    <property type="match status" value="1"/>
</dbReference>
<dbReference type="InterPro" id="IPR036291">
    <property type="entry name" value="NAD(P)-bd_dom_sf"/>
</dbReference>
<evidence type="ECO:0000313" key="5">
    <source>
        <dbReference type="Proteomes" id="UP000638648"/>
    </source>
</evidence>
<dbReference type="GO" id="GO:0016491">
    <property type="term" value="F:oxidoreductase activity"/>
    <property type="evidence" value="ECO:0007669"/>
    <property type="project" value="UniProtKB-KW"/>
</dbReference>
<protein>
    <submittedName>
        <fullName evidence="4">Dehydrogenase</fullName>
    </submittedName>
</protein>
<evidence type="ECO:0000256" key="1">
    <source>
        <dbReference type="ARBA" id="ARBA00023002"/>
    </source>
</evidence>
<evidence type="ECO:0000259" key="2">
    <source>
        <dbReference type="Pfam" id="PF01408"/>
    </source>
</evidence>
<dbReference type="Proteomes" id="UP000638648">
    <property type="component" value="Unassembled WGS sequence"/>
</dbReference>
<organism evidence="4 5">
    <name type="scientific">Actinopolymorpha pittospori</name>
    <dbReference type="NCBI Taxonomy" id="648752"/>
    <lineage>
        <taxon>Bacteria</taxon>
        <taxon>Bacillati</taxon>
        <taxon>Actinomycetota</taxon>
        <taxon>Actinomycetes</taxon>
        <taxon>Propionibacteriales</taxon>
        <taxon>Actinopolymorphaceae</taxon>
        <taxon>Actinopolymorpha</taxon>
    </lineage>
</organism>
<reference evidence="4" key="1">
    <citation type="submission" date="2020-10" db="EMBL/GenBank/DDBJ databases">
        <title>Sequencing the genomes of 1000 actinobacteria strains.</title>
        <authorList>
            <person name="Klenk H.-P."/>
        </authorList>
    </citation>
    <scope>NUCLEOTIDE SEQUENCE</scope>
    <source>
        <strain evidence="4">DSM 45354</strain>
    </source>
</reference>
<dbReference type="EMBL" id="JADBEM010000001">
    <property type="protein sequence ID" value="MBE1611074.1"/>
    <property type="molecule type" value="Genomic_DNA"/>
</dbReference>
<keyword evidence="5" id="KW-1185">Reference proteome</keyword>
<dbReference type="SUPFAM" id="SSF51735">
    <property type="entry name" value="NAD(P)-binding Rossmann-fold domains"/>
    <property type="match status" value="1"/>
</dbReference>
<dbReference type="Pfam" id="PF01408">
    <property type="entry name" value="GFO_IDH_MocA"/>
    <property type="match status" value="1"/>
</dbReference>
<keyword evidence="1" id="KW-0560">Oxidoreductase</keyword>